<accession>A0ABS7YJ46</accession>
<keyword evidence="3" id="KW-1185">Reference proteome</keyword>
<protein>
    <submittedName>
        <fullName evidence="2">Uncharacterized protein</fullName>
    </submittedName>
</protein>
<keyword evidence="1" id="KW-1133">Transmembrane helix</keyword>
<feature type="transmembrane region" description="Helical" evidence="1">
    <location>
        <begin position="54"/>
        <end position="76"/>
    </location>
</feature>
<proteinExistence type="predicted"/>
<keyword evidence="1" id="KW-0812">Transmembrane</keyword>
<dbReference type="EMBL" id="JAIWIU010000035">
    <property type="protein sequence ID" value="MCA2015698.1"/>
    <property type="molecule type" value="Genomic_DNA"/>
</dbReference>
<evidence type="ECO:0000313" key="2">
    <source>
        <dbReference type="EMBL" id="MCA2015698.1"/>
    </source>
</evidence>
<organism evidence="2 3">
    <name type="scientific">Vibrio tritonius</name>
    <dbReference type="NCBI Taxonomy" id="1435069"/>
    <lineage>
        <taxon>Bacteria</taxon>
        <taxon>Pseudomonadati</taxon>
        <taxon>Pseudomonadota</taxon>
        <taxon>Gammaproteobacteria</taxon>
        <taxon>Vibrionales</taxon>
        <taxon>Vibrionaceae</taxon>
        <taxon>Vibrio</taxon>
    </lineage>
</organism>
<sequence>MAITLFWLEKGILLLGILCLLTGILQYGRRSHDWKGVITMFYKRVPLSVTEFKWYRSGIAFVLIAVVLKVLLFTLWPHQVV</sequence>
<name>A0ABS7YJ46_9VIBR</name>
<reference evidence="3" key="1">
    <citation type="submission" date="2023-07" db="EMBL/GenBank/DDBJ databases">
        <title>Molecular identification of indigenous halophilic bacteria isolated from red sea cost, biodegradation of synthetic dyes and assessment of degraded metabolite toxicity.</title>
        <authorList>
            <person name="Chaieb K."/>
            <person name="Altayb H.N."/>
        </authorList>
    </citation>
    <scope>NUCLEOTIDE SEQUENCE [LARGE SCALE GENOMIC DNA]</scope>
    <source>
        <strain evidence="3">K20</strain>
    </source>
</reference>
<keyword evidence="1" id="KW-0472">Membrane</keyword>
<comment type="caution">
    <text evidence="2">The sequence shown here is derived from an EMBL/GenBank/DDBJ whole genome shotgun (WGS) entry which is preliminary data.</text>
</comment>
<evidence type="ECO:0000256" key="1">
    <source>
        <dbReference type="SAM" id="Phobius"/>
    </source>
</evidence>
<gene>
    <name evidence="2" type="ORF">LDJ79_06220</name>
</gene>
<dbReference type="RefSeq" id="WP_068716427.1">
    <property type="nucleotide sequence ID" value="NZ_AP014636.1"/>
</dbReference>
<evidence type="ECO:0000313" key="3">
    <source>
        <dbReference type="Proteomes" id="UP001199044"/>
    </source>
</evidence>
<dbReference type="Proteomes" id="UP001199044">
    <property type="component" value="Unassembled WGS sequence"/>
</dbReference>